<keyword evidence="1" id="KW-0732">Signal</keyword>
<evidence type="ECO:0000256" key="1">
    <source>
        <dbReference type="ARBA" id="ARBA00022729"/>
    </source>
</evidence>
<name>A0A3M8AZT9_9BACL</name>
<dbReference type="Pfam" id="PF12978">
    <property type="entry name" value="DUF3862"/>
    <property type="match status" value="1"/>
</dbReference>
<evidence type="ECO:0000313" key="2">
    <source>
        <dbReference type="EMBL" id="RNB56699.1"/>
    </source>
</evidence>
<dbReference type="Gene3D" id="3.30.1450.10">
    <property type="match status" value="1"/>
</dbReference>
<dbReference type="Proteomes" id="UP000276178">
    <property type="component" value="Unassembled WGS sequence"/>
</dbReference>
<dbReference type="OrthoDB" id="570195at2"/>
<proteinExistence type="predicted"/>
<dbReference type="InterPro" id="IPR037873">
    <property type="entry name" value="BamE-like"/>
</dbReference>
<dbReference type="AlphaFoldDB" id="A0A3M8AZT9"/>
<accession>A0A3M8AZT9</accession>
<evidence type="ECO:0000313" key="3">
    <source>
        <dbReference type="Proteomes" id="UP000276178"/>
    </source>
</evidence>
<dbReference type="InterPro" id="IPR024418">
    <property type="entry name" value="DUF3862"/>
</dbReference>
<sequence length="99" mass="10817">MCFKSCHLRREKRAASTESANSDKAKITKAAFDQIENGMTYDEVKNIIGGEGELLSEAGNKGEQFHAVVYMYEGEAAGSNASFTFLDGKLQVKGQYGLK</sequence>
<comment type="caution">
    <text evidence="2">The sequence shown here is derived from an EMBL/GenBank/DDBJ whole genome shotgun (WGS) entry which is preliminary data.</text>
</comment>
<gene>
    <name evidence="2" type="ORF">EB820_08565</name>
</gene>
<dbReference type="EMBL" id="RHHN01000027">
    <property type="protein sequence ID" value="RNB56699.1"/>
    <property type="molecule type" value="Genomic_DNA"/>
</dbReference>
<protein>
    <submittedName>
        <fullName evidence="2">DUF3862 domain-containing protein</fullName>
    </submittedName>
</protein>
<reference evidence="2 3" key="1">
    <citation type="submission" date="2018-10" db="EMBL/GenBank/DDBJ databases">
        <title>Phylogenomics of Brevibacillus.</title>
        <authorList>
            <person name="Dunlap C."/>
        </authorList>
    </citation>
    <scope>NUCLEOTIDE SEQUENCE [LARGE SCALE GENOMIC DNA]</scope>
    <source>
        <strain evidence="2 3">NRRL NRS 1219</strain>
    </source>
</reference>
<organism evidence="2 3">
    <name type="scientific">Brevibacillus agri</name>
    <dbReference type="NCBI Taxonomy" id="51101"/>
    <lineage>
        <taxon>Bacteria</taxon>
        <taxon>Bacillati</taxon>
        <taxon>Bacillota</taxon>
        <taxon>Bacilli</taxon>
        <taxon>Bacillales</taxon>
        <taxon>Paenibacillaceae</taxon>
        <taxon>Brevibacillus</taxon>
    </lineage>
</organism>